<protein>
    <submittedName>
        <fullName evidence="2">Hypp1902 protein</fullName>
    </submittedName>
</protein>
<feature type="region of interest" description="Disordered" evidence="1">
    <location>
        <begin position="22"/>
        <end position="107"/>
    </location>
</feature>
<proteinExistence type="predicted"/>
<evidence type="ECO:0000256" key="1">
    <source>
        <dbReference type="SAM" id="MobiDB-lite"/>
    </source>
</evidence>
<accession>A0A8J9ZPM4</accession>
<evidence type="ECO:0000313" key="2">
    <source>
        <dbReference type="EMBL" id="CAH1257842.1"/>
    </source>
</evidence>
<gene>
    <name evidence="2" type="primary">Hypp1902</name>
    <name evidence="2" type="ORF">BLAG_LOCUS15607</name>
</gene>
<dbReference type="Proteomes" id="UP000838412">
    <property type="component" value="Chromosome 3"/>
</dbReference>
<evidence type="ECO:0000313" key="3">
    <source>
        <dbReference type="Proteomes" id="UP000838412"/>
    </source>
</evidence>
<dbReference type="AlphaFoldDB" id="A0A8J9ZPM4"/>
<sequence>MVAIFPSPVSCITAAVLRPRAAPSAATLPSLDRRPDPFTLTKGYGKNDRGGGPDIRGVPRTQVHGPPDVSLRPSSQPRTPATKYLQGLPLSQADRSSSTGPDKYVLL</sequence>
<dbReference type="EMBL" id="OV696688">
    <property type="protein sequence ID" value="CAH1257842.1"/>
    <property type="molecule type" value="Genomic_DNA"/>
</dbReference>
<reference evidence="2" key="1">
    <citation type="submission" date="2022-01" db="EMBL/GenBank/DDBJ databases">
        <authorList>
            <person name="Braso-Vives M."/>
        </authorList>
    </citation>
    <scope>NUCLEOTIDE SEQUENCE</scope>
</reference>
<name>A0A8J9ZPM4_BRALA</name>
<organism evidence="2 3">
    <name type="scientific">Branchiostoma lanceolatum</name>
    <name type="common">Common lancelet</name>
    <name type="synonym">Amphioxus lanceolatum</name>
    <dbReference type="NCBI Taxonomy" id="7740"/>
    <lineage>
        <taxon>Eukaryota</taxon>
        <taxon>Metazoa</taxon>
        <taxon>Chordata</taxon>
        <taxon>Cephalochordata</taxon>
        <taxon>Leptocardii</taxon>
        <taxon>Amphioxiformes</taxon>
        <taxon>Branchiostomatidae</taxon>
        <taxon>Branchiostoma</taxon>
    </lineage>
</organism>
<keyword evidence="3" id="KW-1185">Reference proteome</keyword>